<keyword evidence="9" id="KW-0173">Coenzyme A biosynthesis</keyword>
<keyword evidence="8" id="KW-0460">Magnesium</keyword>
<dbReference type="GO" id="GO:0015937">
    <property type="term" value="P:coenzyme A biosynthetic process"/>
    <property type="evidence" value="ECO:0007669"/>
    <property type="project" value="UniProtKB-KW"/>
</dbReference>
<dbReference type="PRINTS" id="PR01020">
    <property type="entry name" value="LPSBIOSNTHSS"/>
</dbReference>
<comment type="caution">
    <text evidence="12">The sequence shown here is derived from an EMBL/GenBank/DDBJ whole genome shotgun (WGS) entry which is preliminary data.</text>
</comment>
<keyword evidence="13" id="KW-1185">Reference proteome</keyword>
<dbReference type="RefSeq" id="WP_227625503.1">
    <property type="nucleotide sequence ID" value="NZ_BAZW01000006.1"/>
</dbReference>
<dbReference type="Gene3D" id="3.40.50.620">
    <property type="entry name" value="HUPs"/>
    <property type="match status" value="1"/>
</dbReference>
<dbReference type="EC" id="2.7.7.3" evidence="1"/>
<organism evidence="12 13">
    <name type="scientific">Geofilum rubicundum JCM 15548</name>
    <dbReference type="NCBI Taxonomy" id="1236989"/>
    <lineage>
        <taxon>Bacteria</taxon>
        <taxon>Pseudomonadati</taxon>
        <taxon>Bacteroidota</taxon>
        <taxon>Bacteroidia</taxon>
        <taxon>Marinilabiliales</taxon>
        <taxon>Marinilabiliaceae</taxon>
        <taxon>Geofilum</taxon>
    </lineage>
</organism>
<dbReference type="InterPro" id="IPR004821">
    <property type="entry name" value="Cyt_trans-like"/>
</dbReference>
<name>A0A0E9LTZ6_9BACT</name>
<evidence type="ECO:0000256" key="1">
    <source>
        <dbReference type="ARBA" id="ARBA00012392"/>
    </source>
</evidence>
<dbReference type="STRING" id="1236989.JCM15548_11197"/>
<dbReference type="Proteomes" id="UP000032900">
    <property type="component" value="Unassembled WGS sequence"/>
</dbReference>
<keyword evidence="6" id="KW-0547">Nucleotide-binding</keyword>
<evidence type="ECO:0000259" key="11">
    <source>
        <dbReference type="Pfam" id="PF01467"/>
    </source>
</evidence>
<evidence type="ECO:0000313" key="13">
    <source>
        <dbReference type="Proteomes" id="UP000032900"/>
    </source>
</evidence>
<reference evidence="12 13" key="1">
    <citation type="journal article" date="2015" name="Microbes Environ.">
        <title>Distribution and evolution of nitrogen fixation genes in the phylum bacteroidetes.</title>
        <authorList>
            <person name="Inoue J."/>
            <person name="Oshima K."/>
            <person name="Suda W."/>
            <person name="Sakamoto M."/>
            <person name="Iino T."/>
            <person name="Noda S."/>
            <person name="Hongoh Y."/>
            <person name="Hattori M."/>
            <person name="Ohkuma M."/>
        </authorList>
    </citation>
    <scope>NUCLEOTIDE SEQUENCE [LARGE SCALE GENOMIC DNA]</scope>
    <source>
        <strain evidence="12">JCM 15548</strain>
    </source>
</reference>
<dbReference type="PANTHER" id="PTHR21342:SF1">
    <property type="entry name" value="PHOSPHOPANTETHEINE ADENYLYLTRANSFERASE"/>
    <property type="match status" value="1"/>
</dbReference>
<evidence type="ECO:0000256" key="5">
    <source>
        <dbReference type="ARBA" id="ARBA00022695"/>
    </source>
</evidence>
<keyword evidence="5 12" id="KW-0548">Nucleotidyltransferase</keyword>
<proteinExistence type="predicted"/>
<gene>
    <name evidence="12" type="ORF">JCM15548_11197</name>
</gene>
<dbReference type="EMBL" id="BAZW01000006">
    <property type="protein sequence ID" value="GAO29042.1"/>
    <property type="molecule type" value="Genomic_DNA"/>
</dbReference>
<dbReference type="PANTHER" id="PTHR21342">
    <property type="entry name" value="PHOSPHOPANTETHEINE ADENYLYLTRANSFERASE"/>
    <property type="match status" value="1"/>
</dbReference>
<dbReference type="InterPro" id="IPR001980">
    <property type="entry name" value="PPAT"/>
</dbReference>
<keyword evidence="3" id="KW-0963">Cytoplasm</keyword>
<dbReference type="GO" id="GO:0004595">
    <property type="term" value="F:pantetheine-phosphate adenylyltransferase activity"/>
    <property type="evidence" value="ECO:0007669"/>
    <property type="project" value="UniProtKB-EC"/>
</dbReference>
<dbReference type="SUPFAM" id="SSF52374">
    <property type="entry name" value="Nucleotidylyl transferase"/>
    <property type="match status" value="1"/>
</dbReference>
<evidence type="ECO:0000256" key="4">
    <source>
        <dbReference type="ARBA" id="ARBA00022679"/>
    </source>
</evidence>
<feature type="domain" description="Cytidyltransferase-like" evidence="11">
    <location>
        <begin position="6"/>
        <end position="58"/>
    </location>
</feature>
<protein>
    <recommendedName>
        <fullName evidence="2">Phosphopantetheine adenylyltransferase</fullName>
        <ecNumber evidence="1">2.7.7.3</ecNumber>
    </recommendedName>
</protein>
<evidence type="ECO:0000256" key="7">
    <source>
        <dbReference type="ARBA" id="ARBA00022840"/>
    </source>
</evidence>
<evidence type="ECO:0000256" key="10">
    <source>
        <dbReference type="ARBA" id="ARBA00029346"/>
    </source>
</evidence>
<keyword evidence="7" id="KW-0067">ATP-binding</keyword>
<accession>A0A0E9LTZ6</accession>
<evidence type="ECO:0000256" key="3">
    <source>
        <dbReference type="ARBA" id="ARBA00022490"/>
    </source>
</evidence>
<dbReference type="Pfam" id="PF01467">
    <property type="entry name" value="CTP_transf_like"/>
    <property type="match status" value="1"/>
</dbReference>
<keyword evidence="4 12" id="KW-0808">Transferase</keyword>
<comment type="catalytic activity">
    <reaction evidence="10">
        <text>(R)-4'-phosphopantetheine + ATP + H(+) = 3'-dephospho-CoA + diphosphate</text>
        <dbReference type="Rhea" id="RHEA:19801"/>
        <dbReference type="ChEBI" id="CHEBI:15378"/>
        <dbReference type="ChEBI" id="CHEBI:30616"/>
        <dbReference type="ChEBI" id="CHEBI:33019"/>
        <dbReference type="ChEBI" id="CHEBI:57328"/>
        <dbReference type="ChEBI" id="CHEBI:61723"/>
        <dbReference type="EC" id="2.7.7.3"/>
    </reaction>
</comment>
<evidence type="ECO:0000256" key="8">
    <source>
        <dbReference type="ARBA" id="ARBA00022842"/>
    </source>
</evidence>
<dbReference type="AlphaFoldDB" id="A0A0E9LTZ6"/>
<dbReference type="NCBIfam" id="TIGR00125">
    <property type="entry name" value="cyt_tran_rel"/>
    <property type="match status" value="1"/>
</dbReference>
<evidence type="ECO:0000256" key="6">
    <source>
        <dbReference type="ARBA" id="ARBA00022741"/>
    </source>
</evidence>
<sequence length="74" mass="8575">MERIAIFPGSFDPFTIGHENIVTRGLKLFDQIIIAVGHNTSKHYYFSVSDRVDFIKHNLPKSPECVWSLTNRLR</sequence>
<evidence type="ECO:0000313" key="12">
    <source>
        <dbReference type="EMBL" id="GAO29042.1"/>
    </source>
</evidence>
<evidence type="ECO:0000256" key="2">
    <source>
        <dbReference type="ARBA" id="ARBA00013868"/>
    </source>
</evidence>
<dbReference type="GO" id="GO:0005524">
    <property type="term" value="F:ATP binding"/>
    <property type="evidence" value="ECO:0007669"/>
    <property type="project" value="UniProtKB-KW"/>
</dbReference>
<evidence type="ECO:0000256" key="9">
    <source>
        <dbReference type="ARBA" id="ARBA00022993"/>
    </source>
</evidence>
<dbReference type="InterPro" id="IPR014729">
    <property type="entry name" value="Rossmann-like_a/b/a_fold"/>
</dbReference>